<gene>
    <name evidence="1" type="ORF">RBB81_21100</name>
</gene>
<accession>A0AAU7YZN8</accession>
<reference evidence="1" key="2">
    <citation type="journal article" date="2024" name="Environ. Microbiol.">
        <title>Genome analysis and description of Tunturibacter gen. nov. expands the diversity of Terriglobia in tundra soils.</title>
        <authorList>
            <person name="Messyasz A."/>
            <person name="Mannisto M.K."/>
            <person name="Kerkhof L.J."/>
            <person name="Haggblom M.M."/>
        </authorList>
    </citation>
    <scope>NUCLEOTIDE SEQUENCE</scope>
    <source>
        <strain evidence="1">M8UP39</strain>
    </source>
</reference>
<reference evidence="1" key="1">
    <citation type="submission" date="2023-08" db="EMBL/GenBank/DDBJ databases">
        <authorList>
            <person name="Messyasz A."/>
            <person name="Mannisto M.K."/>
            <person name="Kerkhof L.J."/>
            <person name="Haggblom M."/>
        </authorList>
    </citation>
    <scope>NUCLEOTIDE SEQUENCE</scope>
    <source>
        <strain evidence="1">M8UP39</strain>
    </source>
</reference>
<name>A0AAU7YZN8_9BACT</name>
<dbReference type="AlphaFoldDB" id="A0AAU7YZN8"/>
<dbReference type="KEGG" id="tgi:RBB81_21100"/>
<protein>
    <submittedName>
        <fullName evidence="1">Uncharacterized protein</fullName>
    </submittedName>
</protein>
<dbReference type="EMBL" id="CP132938">
    <property type="protein sequence ID" value="XCB22048.1"/>
    <property type="molecule type" value="Genomic_DNA"/>
</dbReference>
<organism evidence="1">
    <name type="scientific">Tunturiibacter gelidiferens</name>
    <dbReference type="NCBI Taxonomy" id="3069689"/>
    <lineage>
        <taxon>Bacteria</taxon>
        <taxon>Pseudomonadati</taxon>
        <taxon>Acidobacteriota</taxon>
        <taxon>Terriglobia</taxon>
        <taxon>Terriglobales</taxon>
        <taxon>Acidobacteriaceae</taxon>
        <taxon>Tunturiibacter</taxon>
    </lineage>
</organism>
<evidence type="ECO:0000313" key="1">
    <source>
        <dbReference type="EMBL" id="XCB22048.1"/>
    </source>
</evidence>
<proteinExistence type="predicted"/>
<dbReference type="RefSeq" id="WP_353072044.1">
    <property type="nucleotide sequence ID" value="NZ_CP132938.1"/>
</dbReference>
<sequence>MTKFTVFTALQKMEIQTMSSPYAIMRLPISRVALMLLTAG</sequence>